<dbReference type="SUPFAM" id="SSF52540">
    <property type="entry name" value="P-loop containing nucleoside triphosphate hydrolases"/>
    <property type="match status" value="2"/>
</dbReference>
<dbReference type="InterPro" id="IPR038718">
    <property type="entry name" value="SNF2-like_sf"/>
</dbReference>
<organism evidence="6 7">
    <name type="scientific">Hoyosella subflava (strain DSM 45089 / JCM 17490 / NBRC 109087 / DQS3-9A1)</name>
    <name type="common">Amycolicicoccus subflavus</name>
    <dbReference type="NCBI Taxonomy" id="443218"/>
    <lineage>
        <taxon>Bacteria</taxon>
        <taxon>Bacillati</taxon>
        <taxon>Actinomycetota</taxon>
        <taxon>Actinomycetes</taxon>
        <taxon>Mycobacteriales</taxon>
        <taxon>Hoyosellaceae</taxon>
        <taxon>Hoyosella</taxon>
    </lineage>
</organism>
<dbReference type="PANTHER" id="PTHR10799">
    <property type="entry name" value="SNF2/RAD54 HELICASE FAMILY"/>
    <property type="match status" value="1"/>
</dbReference>
<dbReference type="PROSITE" id="PS51194">
    <property type="entry name" value="HELICASE_CTER"/>
    <property type="match status" value="1"/>
</dbReference>
<evidence type="ECO:0000313" key="6">
    <source>
        <dbReference type="EMBL" id="AEF40453.1"/>
    </source>
</evidence>
<evidence type="ECO:0000259" key="5">
    <source>
        <dbReference type="PROSITE" id="PS51194"/>
    </source>
</evidence>
<gene>
    <name evidence="6" type="ordered locus">AS9A_2004</name>
</gene>
<dbReference type="GO" id="GO:0016787">
    <property type="term" value="F:hydrolase activity"/>
    <property type="evidence" value="ECO:0007669"/>
    <property type="project" value="UniProtKB-KW"/>
</dbReference>
<keyword evidence="7" id="KW-1185">Reference proteome</keyword>
<dbReference type="InterPro" id="IPR014001">
    <property type="entry name" value="Helicase_ATP-bd"/>
</dbReference>
<evidence type="ECO:0000256" key="1">
    <source>
        <dbReference type="ARBA" id="ARBA00022801"/>
    </source>
</evidence>
<dbReference type="Pfam" id="PF00176">
    <property type="entry name" value="SNF2-rel_dom"/>
    <property type="match status" value="1"/>
</dbReference>
<feature type="domain" description="SWIM-type" evidence="3">
    <location>
        <begin position="59"/>
        <end position="98"/>
    </location>
</feature>
<dbReference type="GO" id="GO:0005524">
    <property type="term" value="F:ATP binding"/>
    <property type="evidence" value="ECO:0007669"/>
    <property type="project" value="InterPro"/>
</dbReference>
<keyword evidence="2" id="KW-0862">Zinc</keyword>
<dbReference type="PROSITE" id="PS51192">
    <property type="entry name" value="HELICASE_ATP_BIND_1"/>
    <property type="match status" value="1"/>
</dbReference>
<dbReference type="Gene3D" id="3.40.50.300">
    <property type="entry name" value="P-loop containing nucleotide triphosphate hydrolases"/>
    <property type="match status" value="1"/>
</dbReference>
<dbReference type="OrthoDB" id="9760715at2"/>
<dbReference type="EMBL" id="CP002786">
    <property type="protein sequence ID" value="AEF40453.1"/>
    <property type="molecule type" value="Genomic_DNA"/>
</dbReference>
<feature type="domain" description="Helicase ATP-binding" evidence="4">
    <location>
        <begin position="639"/>
        <end position="802"/>
    </location>
</feature>
<dbReference type="CDD" id="cd18012">
    <property type="entry name" value="DEXQc_arch_SWI2_SNF2"/>
    <property type="match status" value="1"/>
</dbReference>
<dbReference type="STRING" id="443218.AS9A_2004"/>
<dbReference type="Gene3D" id="3.40.50.10810">
    <property type="entry name" value="Tandem AAA-ATPase domain"/>
    <property type="match status" value="1"/>
</dbReference>
<keyword evidence="2" id="KW-0863">Zinc-finger</keyword>
<dbReference type="CDD" id="cd18793">
    <property type="entry name" value="SF2_C_SNF"/>
    <property type="match status" value="1"/>
</dbReference>
<proteinExistence type="predicted"/>
<evidence type="ECO:0000256" key="2">
    <source>
        <dbReference type="PROSITE-ProRule" id="PRU00325"/>
    </source>
</evidence>
<dbReference type="SMART" id="SM00490">
    <property type="entry name" value="HELICc"/>
    <property type="match status" value="1"/>
</dbReference>
<dbReference type="Proteomes" id="UP000009235">
    <property type="component" value="Chromosome"/>
</dbReference>
<accession>F6ENY7</accession>
<dbReference type="KEGG" id="asd:AS9A_2004"/>
<keyword evidence="2" id="KW-0479">Metal-binding</keyword>
<dbReference type="eggNOG" id="COG4715">
    <property type="taxonomic scope" value="Bacteria"/>
</dbReference>
<dbReference type="HOGENOM" id="CLU_000315_21_0_11"/>
<evidence type="ECO:0000259" key="4">
    <source>
        <dbReference type="PROSITE" id="PS51192"/>
    </source>
</evidence>
<dbReference type="AlphaFoldDB" id="F6ENY7"/>
<dbReference type="Pfam" id="PF08455">
    <property type="entry name" value="SNF2_assoc"/>
    <property type="match status" value="1"/>
</dbReference>
<dbReference type="InterPro" id="IPR013663">
    <property type="entry name" value="Helicase_SWF/SNF/SWI_bac"/>
</dbReference>
<protein>
    <submittedName>
        <fullName evidence="6">SNF2-like protein</fullName>
    </submittedName>
</protein>
<dbReference type="InterPro" id="IPR001650">
    <property type="entry name" value="Helicase_C-like"/>
</dbReference>
<keyword evidence="1" id="KW-0378">Hydrolase</keyword>
<dbReference type="InterPro" id="IPR027417">
    <property type="entry name" value="P-loop_NTPase"/>
</dbReference>
<dbReference type="Pfam" id="PF04434">
    <property type="entry name" value="SWIM"/>
    <property type="match status" value="1"/>
</dbReference>
<dbReference type="eggNOG" id="COG0553">
    <property type="taxonomic scope" value="Bacteria"/>
</dbReference>
<dbReference type="Pfam" id="PF00271">
    <property type="entry name" value="Helicase_C"/>
    <property type="match status" value="1"/>
</dbReference>
<evidence type="ECO:0000259" key="3">
    <source>
        <dbReference type="PROSITE" id="PS50966"/>
    </source>
</evidence>
<feature type="domain" description="Helicase C-terminal" evidence="5">
    <location>
        <begin position="923"/>
        <end position="1078"/>
    </location>
</feature>
<evidence type="ECO:0000313" key="7">
    <source>
        <dbReference type="Proteomes" id="UP000009235"/>
    </source>
</evidence>
<sequence length="1087" mass="120576">MLPVVLRGFVPATLRPIVGEKTFVRGMAYAMDGAVLDATWDNDAFALRGTVAGSKASLYTTIAYFRMQRSQIVFRRGECSCPVGVNCKHVVALVTAAIGRRYVSTTPARAPQPPAWEHVLSAMLPDTRPSGSADLPAVALAIELSLSGLTKFQRTGAMSGQRVLARLVRRQKDGWAGAGMSWTGLHGLAQRFSLDRRHVQFCIDMFAVYQAGFGRQYSGYGDERALDLTTFNSPQLWGLLQEAAAMGVALVHARPELGEVAVHTSAQLCLDVTAPNGDRRAVTPSVNVADLPDVTPVAFVGAEGHGVVFTDSGGGLHLAKMLKPVPEQLRHILLTRQTLPVPHDDLDRFSTEFYPRLRTFAAVTSSDRSFTPPVITGPVLAVDVTFHSVHSATVTLLWKYSVGESRLEYRPGENNGDGGIRDQAREQQVIGELRPPVFAEGSIWALFGTRPEIRVDKLDTPSFATETLPVLEAHDDVDLSVVGTVPDFREVNDSVAVRLSTAHIAGEADWFDLNVVITVDNTVVAFPDVFRALNAGESHMILPSGAYFSLEKPEFAALQKLIDEARSLDDRPDDTLRINRYQAGLWEELVGLGVVGEQAEEWRRSVDGLLNYQGLATGLPHTVKAVLRPYQHEGFEWLAFLWSTRLGGILADDMGLGKTVQSLALIAHARIQEPHANPFLIVAPTSVITNWVHEAQRFVPDLAVSVLTDTLRRRGQSLADAVRGADIVVTSYTLFRLDFEEYSAREWAGLLLDEAQIAKNRQAKIYQCCRQLNAPFKLAITGTPIENNVMELWSLLSITAPGLFPNPHDFKEFYANPIEKLHDEEMLHQLKRRIAPLVRRRTKELVAADLPPKQEQIVEVDLHPRHRKAYETRLQRERQKVMGLVDDLGRHRMTILQSLTTLRQLSLHAGLVDLAHERIPAAKIEVLLEHLDEVVAGGHRALVFSQFTGFLRLVRERLDSEDVSYVYLDGRTRNRGAVIDRFRSGKDSVFLISLKAGGFGLNLTEADYVFILDPWWNPATESQAVDRTHRIGQTRQVMVYRLISEGTIEEKVMALKKRKADLFTSVLDEGAAFGDALSAEDIRNLFN</sequence>
<dbReference type="SMART" id="SM00487">
    <property type="entry name" value="DEXDc"/>
    <property type="match status" value="1"/>
</dbReference>
<reference evidence="6 7" key="1">
    <citation type="journal article" date="2011" name="J. Bacteriol.">
        <title>Complete genome sequence of Amycolicicoccus subflavus DQS3-9A1T, an actinomycete isolated from crude oil-polluted soil.</title>
        <authorList>
            <person name="Cai M."/>
            <person name="Chen W.M."/>
            <person name="Nie Y."/>
            <person name="Chi C.Q."/>
            <person name="Wang Y.N."/>
            <person name="Tang Y.Q."/>
            <person name="Li G.Y."/>
            <person name="Wu X.L."/>
        </authorList>
    </citation>
    <scope>NUCLEOTIDE SEQUENCE [LARGE SCALE GENOMIC DNA]</scope>
    <source>
        <strain evidence="7">DSM 45089 / DQS3-9A1</strain>
    </source>
</reference>
<name>F6ENY7_HOYSD</name>
<dbReference type="PROSITE" id="PS50966">
    <property type="entry name" value="ZF_SWIM"/>
    <property type="match status" value="1"/>
</dbReference>
<dbReference type="RefSeq" id="WP_013806802.1">
    <property type="nucleotide sequence ID" value="NC_015564.1"/>
</dbReference>
<dbReference type="GO" id="GO:0008270">
    <property type="term" value="F:zinc ion binding"/>
    <property type="evidence" value="ECO:0007669"/>
    <property type="project" value="UniProtKB-KW"/>
</dbReference>
<dbReference type="InterPro" id="IPR000330">
    <property type="entry name" value="SNF2_N"/>
</dbReference>
<dbReference type="InterPro" id="IPR007527">
    <property type="entry name" value="Znf_SWIM"/>
</dbReference>
<dbReference type="InterPro" id="IPR049730">
    <property type="entry name" value="SNF2/RAD54-like_C"/>
</dbReference>